<organism evidence="1 2">
    <name type="scientific">Roseimaritima multifibrata</name>
    <dbReference type="NCBI Taxonomy" id="1930274"/>
    <lineage>
        <taxon>Bacteria</taxon>
        <taxon>Pseudomonadati</taxon>
        <taxon>Planctomycetota</taxon>
        <taxon>Planctomycetia</taxon>
        <taxon>Pirellulales</taxon>
        <taxon>Pirellulaceae</taxon>
        <taxon>Roseimaritima</taxon>
    </lineage>
</organism>
<accession>A0A517MIB3</accession>
<sequence length="320" mass="36326">MSDIHAGSRISPVKNVIGSGMRRSRFAVYEWNAWKDYGIQVWRPRAYRIEANPKDEVSEVLARVKPRTRDFLVHLNLSRQAAFPQQRSELIAALRQKGIRVWNANVSDITKRRVQAECKRLGLPSTGATRAGNPDEKLILKSNCNHGGVNELLLDQETRAQMGLPPVSTLVDGNLEYPIKPRSSMTDEWEDRGLAIERLIENARGVFYRAYLVCGRLVISRFVQPDTESPVKRFKGVFKRDNFHYEDCSRLLESPDTDDELSPGLKTVVASFVDGIQLDYGALDVVADDDENFYVIDLNITPYWGAPGQPKMTKFLRQES</sequence>
<dbReference type="KEGG" id="rml:FF011L_34060"/>
<evidence type="ECO:0000313" key="1">
    <source>
        <dbReference type="EMBL" id="QDS94626.1"/>
    </source>
</evidence>
<dbReference type="AlphaFoldDB" id="A0A517MIB3"/>
<proteinExistence type="predicted"/>
<dbReference type="EMBL" id="CP036262">
    <property type="protein sequence ID" value="QDS94626.1"/>
    <property type="molecule type" value="Genomic_DNA"/>
</dbReference>
<evidence type="ECO:0000313" key="2">
    <source>
        <dbReference type="Proteomes" id="UP000320672"/>
    </source>
</evidence>
<reference evidence="1 2" key="1">
    <citation type="submission" date="2019-02" db="EMBL/GenBank/DDBJ databases">
        <title>Deep-cultivation of Planctomycetes and their phenomic and genomic characterization uncovers novel biology.</title>
        <authorList>
            <person name="Wiegand S."/>
            <person name="Jogler M."/>
            <person name="Boedeker C."/>
            <person name="Pinto D."/>
            <person name="Vollmers J."/>
            <person name="Rivas-Marin E."/>
            <person name="Kohn T."/>
            <person name="Peeters S.H."/>
            <person name="Heuer A."/>
            <person name="Rast P."/>
            <person name="Oberbeckmann S."/>
            <person name="Bunk B."/>
            <person name="Jeske O."/>
            <person name="Meyerdierks A."/>
            <person name="Storesund J.E."/>
            <person name="Kallscheuer N."/>
            <person name="Luecker S."/>
            <person name="Lage O.M."/>
            <person name="Pohl T."/>
            <person name="Merkel B.J."/>
            <person name="Hornburger P."/>
            <person name="Mueller R.-W."/>
            <person name="Bruemmer F."/>
            <person name="Labrenz M."/>
            <person name="Spormann A.M."/>
            <person name="Op den Camp H."/>
            <person name="Overmann J."/>
            <person name="Amann R."/>
            <person name="Jetten M.S.M."/>
            <person name="Mascher T."/>
            <person name="Medema M.H."/>
            <person name="Devos D.P."/>
            <person name="Kaster A.-K."/>
            <person name="Ovreas L."/>
            <person name="Rohde M."/>
            <person name="Galperin M.Y."/>
            <person name="Jogler C."/>
        </authorList>
    </citation>
    <scope>NUCLEOTIDE SEQUENCE [LARGE SCALE GENOMIC DNA]</scope>
    <source>
        <strain evidence="1 2">FF011L</strain>
    </source>
</reference>
<keyword evidence="2" id="KW-1185">Reference proteome</keyword>
<dbReference type="Proteomes" id="UP000320672">
    <property type="component" value="Chromosome"/>
</dbReference>
<gene>
    <name evidence="1" type="ORF">FF011L_34060</name>
</gene>
<protein>
    <recommendedName>
        <fullName evidence="3">ATP-grasp domain-containing protein</fullName>
    </recommendedName>
</protein>
<name>A0A517MIB3_9BACT</name>
<evidence type="ECO:0008006" key="3">
    <source>
        <dbReference type="Google" id="ProtNLM"/>
    </source>
</evidence>